<evidence type="ECO:0000259" key="7">
    <source>
        <dbReference type="Pfam" id="PF07005"/>
    </source>
</evidence>
<keyword evidence="6" id="KW-0119">Carbohydrate metabolism</keyword>
<gene>
    <name evidence="9" type="ORF">ABIF29_000082</name>
</gene>
<evidence type="ECO:0000256" key="6">
    <source>
        <dbReference type="ARBA" id="ARBA00023277"/>
    </source>
</evidence>
<evidence type="ECO:0000313" key="9">
    <source>
        <dbReference type="EMBL" id="MEY9313283.1"/>
    </source>
</evidence>
<comment type="similarity">
    <text evidence="1">Belongs to the four-carbon acid sugar kinase family.</text>
</comment>
<dbReference type="RefSeq" id="WP_075968515.1">
    <property type="nucleotide sequence ID" value="NZ_CP126027.1"/>
</dbReference>
<dbReference type="SUPFAM" id="SSF142764">
    <property type="entry name" value="YgbK-like"/>
    <property type="match status" value="1"/>
</dbReference>
<comment type="caution">
    <text evidence="9">The sequence shown here is derived from an EMBL/GenBank/DDBJ whole genome shotgun (WGS) entry which is preliminary data.</text>
</comment>
<dbReference type="Proteomes" id="UP001565471">
    <property type="component" value="Unassembled WGS sequence"/>
</dbReference>
<dbReference type="Pfam" id="PF17042">
    <property type="entry name" value="NBD_C"/>
    <property type="match status" value="1"/>
</dbReference>
<evidence type="ECO:0000256" key="1">
    <source>
        <dbReference type="ARBA" id="ARBA00005715"/>
    </source>
</evidence>
<evidence type="ECO:0000259" key="8">
    <source>
        <dbReference type="Pfam" id="PF17042"/>
    </source>
</evidence>
<keyword evidence="2 9" id="KW-0808">Transferase</keyword>
<evidence type="ECO:0000313" key="10">
    <source>
        <dbReference type="Proteomes" id="UP001565471"/>
    </source>
</evidence>
<accession>A0ABV4EQ69</accession>
<keyword evidence="4" id="KW-0418">Kinase</keyword>
<dbReference type="InterPro" id="IPR042213">
    <property type="entry name" value="NBD_C_sf"/>
</dbReference>
<dbReference type="Gene3D" id="3.40.980.20">
    <property type="entry name" value="Four-carbon acid sugar kinase, nucleotide binding domain"/>
    <property type="match status" value="1"/>
</dbReference>
<proteinExistence type="inferred from homology"/>
<keyword evidence="5" id="KW-0067">ATP-binding</keyword>
<dbReference type="GO" id="GO:0016740">
    <property type="term" value="F:transferase activity"/>
    <property type="evidence" value="ECO:0007669"/>
    <property type="project" value="UniProtKB-KW"/>
</dbReference>
<dbReference type="InterPro" id="IPR031475">
    <property type="entry name" value="NBD_C"/>
</dbReference>
<dbReference type="InterPro" id="IPR037051">
    <property type="entry name" value="4-carb_acid_sugar_kinase_N_sf"/>
</dbReference>
<evidence type="ECO:0000256" key="3">
    <source>
        <dbReference type="ARBA" id="ARBA00022741"/>
    </source>
</evidence>
<evidence type="ECO:0000256" key="4">
    <source>
        <dbReference type="ARBA" id="ARBA00022777"/>
    </source>
</evidence>
<evidence type="ECO:0000256" key="2">
    <source>
        <dbReference type="ARBA" id="ARBA00022679"/>
    </source>
</evidence>
<protein>
    <submittedName>
        <fullName evidence="9">Uncharacterized protein YgbK (DUF1537 family)</fullName>
        <ecNumber evidence="9">2.7.1.231</ecNumber>
    </submittedName>
</protein>
<dbReference type="Pfam" id="PF07005">
    <property type="entry name" value="SBD_N"/>
    <property type="match status" value="1"/>
</dbReference>
<evidence type="ECO:0000256" key="5">
    <source>
        <dbReference type="ARBA" id="ARBA00022840"/>
    </source>
</evidence>
<dbReference type="Gene3D" id="3.40.50.10840">
    <property type="entry name" value="Putative sugar-binding, N-terminal domain"/>
    <property type="match status" value="1"/>
</dbReference>
<dbReference type="EMBL" id="JBGBZA010000001">
    <property type="protein sequence ID" value="MEY9313283.1"/>
    <property type="molecule type" value="Genomic_DNA"/>
</dbReference>
<sequence>MTQGRYRLAFYGDDFTGSTDALEAVAFAGLRAALFLRPPTPDVLKHFGDLEVVGLAGVSRGMSSAEMTEHLPGDFRYLASLGAPIVHYKVCSTFDSSPEIGSIGRVIEIAKSVFGNDPIPIVGGTPSLQRYCIFGNLFARSGTDGNIYRIDRHPIMSVHPVTPMNESDLAVHIGRQAALEIEKLTLPFLDQDHARAAGRFAELAKCAPDAILLDSVNASQLTQVGRLIADRAAGNRSAFVVGPSGVEYALMQWWREAGIIPPPSESYGNPSPVDQVLAVSGSASSLTALQIDAAVRAGFAEVPLDAADLLDPDKHGVVATQVVRSATSLLKEGRSVILHTARGPDDPRIGKMIEKFVGGGMSRELAKHEGGRNLGRKLGQLVSDILEAVPLKRLLLSGGDTSSQVAQLLDIDALEIAARVSPGVPLCRAGATRGRLDGLQIAFKGGQLGEEKFFEHGWLGKVC</sequence>
<dbReference type="InterPro" id="IPR010737">
    <property type="entry name" value="4-carb_acid_sugar_kinase_N"/>
</dbReference>
<feature type="domain" description="Four-carbon acid sugar kinase N-terminal" evidence="7">
    <location>
        <begin position="8"/>
        <end position="250"/>
    </location>
</feature>
<keyword evidence="10" id="KW-1185">Reference proteome</keyword>
<feature type="domain" description="Four-carbon acid sugar kinase nucleotide binding" evidence="8">
    <location>
        <begin position="277"/>
        <end position="454"/>
    </location>
</feature>
<organism evidence="9 10">
    <name type="scientific">Bradyrhizobium elkanii</name>
    <dbReference type="NCBI Taxonomy" id="29448"/>
    <lineage>
        <taxon>Bacteria</taxon>
        <taxon>Pseudomonadati</taxon>
        <taxon>Pseudomonadota</taxon>
        <taxon>Alphaproteobacteria</taxon>
        <taxon>Hyphomicrobiales</taxon>
        <taxon>Nitrobacteraceae</taxon>
        <taxon>Bradyrhizobium</taxon>
    </lineage>
</organism>
<dbReference type="EC" id="2.7.1.231" evidence="9"/>
<name>A0ABV4EQ69_BRAEL</name>
<keyword evidence="3" id="KW-0547">Nucleotide-binding</keyword>
<reference evidence="9 10" key="1">
    <citation type="submission" date="2024-07" db="EMBL/GenBank/DDBJ databases">
        <title>Genomic Encyclopedia of Type Strains, Phase V (KMG-V): Genome sequencing to study the core and pangenomes of soil and plant-associated prokaryotes.</title>
        <authorList>
            <person name="Whitman W."/>
        </authorList>
    </citation>
    <scope>NUCLEOTIDE SEQUENCE [LARGE SCALE GENOMIC DNA]</scope>
    <source>
        <strain evidence="9 10">USDA 415</strain>
    </source>
</reference>